<comment type="caution">
    <text evidence="3">The sequence shown here is derived from an EMBL/GenBank/DDBJ whole genome shotgun (WGS) entry which is preliminary data.</text>
</comment>
<organism evidence="3 4">
    <name type="scientific">Bacteroides uniformis</name>
    <dbReference type="NCBI Taxonomy" id="820"/>
    <lineage>
        <taxon>Bacteria</taxon>
        <taxon>Pseudomonadati</taxon>
        <taxon>Bacteroidota</taxon>
        <taxon>Bacteroidia</taxon>
        <taxon>Bacteroidales</taxon>
        <taxon>Bacteroidaceae</taxon>
        <taxon>Bacteroides</taxon>
    </lineage>
</organism>
<reference evidence="3 4" key="1">
    <citation type="submission" date="2018-08" db="EMBL/GenBank/DDBJ databases">
        <title>A genome reference for cultivated species of the human gut microbiota.</title>
        <authorList>
            <person name="Zou Y."/>
            <person name="Xue W."/>
            <person name="Luo G."/>
        </authorList>
    </citation>
    <scope>NUCLEOTIDE SEQUENCE [LARGE SCALE GENOMIC DNA]</scope>
    <source>
        <strain evidence="3 4">TF08-13</strain>
    </source>
</reference>
<dbReference type="Proteomes" id="UP000260795">
    <property type="component" value="Unassembled WGS sequence"/>
</dbReference>
<sequence>MSELDDVEIPTNRTFSYLLPIRSLPSPYLLLIWSVYIYTEQIRGKQEAGREKTDKQNKMKPVHTSKKGI</sequence>
<evidence type="ECO:0000256" key="1">
    <source>
        <dbReference type="SAM" id="MobiDB-lite"/>
    </source>
</evidence>
<keyword evidence="2" id="KW-0472">Membrane</keyword>
<keyword evidence="2" id="KW-1133">Transmembrane helix</keyword>
<gene>
    <name evidence="3" type="ORF">DXC80_13810</name>
</gene>
<proteinExistence type="predicted"/>
<dbReference type="AlphaFoldDB" id="A0A3E4QXY8"/>
<feature type="region of interest" description="Disordered" evidence="1">
    <location>
        <begin position="45"/>
        <end position="69"/>
    </location>
</feature>
<protein>
    <submittedName>
        <fullName evidence="3">Uncharacterized protein</fullName>
    </submittedName>
</protein>
<keyword evidence="2" id="KW-0812">Transmembrane</keyword>
<accession>A0A3E4QXY8</accession>
<evidence type="ECO:0000313" key="4">
    <source>
        <dbReference type="Proteomes" id="UP000260795"/>
    </source>
</evidence>
<feature type="compositionally biased region" description="Basic and acidic residues" evidence="1">
    <location>
        <begin position="45"/>
        <end position="57"/>
    </location>
</feature>
<feature type="compositionally biased region" description="Basic residues" evidence="1">
    <location>
        <begin position="58"/>
        <end position="69"/>
    </location>
</feature>
<dbReference type="EMBL" id="QSRK01000022">
    <property type="protein sequence ID" value="RGL11778.1"/>
    <property type="molecule type" value="Genomic_DNA"/>
</dbReference>
<feature type="transmembrane region" description="Helical" evidence="2">
    <location>
        <begin position="20"/>
        <end position="38"/>
    </location>
</feature>
<evidence type="ECO:0000313" key="3">
    <source>
        <dbReference type="EMBL" id="RGL11778.1"/>
    </source>
</evidence>
<name>A0A3E4QXY8_BACUN</name>
<evidence type="ECO:0000256" key="2">
    <source>
        <dbReference type="SAM" id="Phobius"/>
    </source>
</evidence>